<dbReference type="Proteomes" id="UP000245887">
    <property type="component" value="Unassembled WGS sequence"/>
</dbReference>
<name>A0A2U1D008_9GAMM</name>
<organism evidence="4 5">
    <name type="scientific">Tamilnaduibacter salinus</name>
    <dbReference type="NCBI Taxonomy" id="1484056"/>
    <lineage>
        <taxon>Bacteria</taxon>
        <taxon>Pseudomonadati</taxon>
        <taxon>Pseudomonadota</taxon>
        <taxon>Gammaproteobacteria</taxon>
        <taxon>Pseudomonadales</taxon>
        <taxon>Marinobacteraceae</taxon>
        <taxon>Tamilnaduibacter</taxon>
    </lineage>
</organism>
<keyword evidence="2" id="KW-0378">Hydrolase</keyword>
<dbReference type="InterPro" id="IPR050266">
    <property type="entry name" value="AB_hydrolase_sf"/>
</dbReference>
<evidence type="ECO:0000313" key="4">
    <source>
        <dbReference type="EMBL" id="PVY78254.1"/>
    </source>
</evidence>
<dbReference type="RefSeq" id="WP_243402349.1">
    <property type="nucleotide sequence ID" value="NZ_QEKQ01000002.1"/>
</dbReference>
<dbReference type="SUPFAM" id="SSF53474">
    <property type="entry name" value="alpha/beta-Hydrolases"/>
    <property type="match status" value="1"/>
</dbReference>
<evidence type="ECO:0000256" key="1">
    <source>
        <dbReference type="ARBA" id="ARBA00008645"/>
    </source>
</evidence>
<dbReference type="SMART" id="SM00824">
    <property type="entry name" value="PKS_TE"/>
    <property type="match status" value="1"/>
</dbReference>
<dbReference type="InterPro" id="IPR020802">
    <property type="entry name" value="TesA-like"/>
</dbReference>
<dbReference type="GO" id="GO:0016787">
    <property type="term" value="F:hydrolase activity"/>
    <property type="evidence" value="ECO:0007669"/>
    <property type="project" value="UniProtKB-KW"/>
</dbReference>
<protein>
    <submittedName>
        <fullName evidence="4">Pimeloyl-ACP methyl ester carboxylesterase</fullName>
    </submittedName>
</protein>
<proteinExistence type="inferred from homology"/>
<sequence length="309" mass="33854">MPDTPSIESPSATEATTVSAREVRWQLPSLSLAGLSWSPDGPEMDSRPTLFGLHGWLDNAATHRRLAADLARERRFHAIDLAGHGHSGHRPSGAEYRLVDYVGDLAALLDRYHQEPVDLVGHSLGGIVASFYAAAFPERVRRLVLIDSLGPPPAQPEESSRYLREGIERQLRGRSAPKVYPSVAEAIADRAGGFSPLSESAADVLVSRNLEPCAGGYRWCTDPRLRYPSLMRFDEAQILGILSRIQAPVLLVRAESSLLGRLKTMDERRAAIAHLTERVVTGGHHCHLDESPKAVATTITEFLNAEIDH</sequence>
<dbReference type="EMBL" id="QEKQ01000002">
    <property type="protein sequence ID" value="PVY78254.1"/>
    <property type="molecule type" value="Genomic_DNA"/>
</dbReference>
<reference evidence="4 5" key="1">
    <citation type="submission" date="2018-04" db="EMBL/GenBank/DDBJ databases">
        <title>Genomic Encyclopedia of Type Strains, Phase IV (KMG-IV): sequencing the most valuable type-strain genomes for metagenomic binning, comparative biology and taxonomic classification.</title>
        <authorList>
            <person name="Goeker M."/>
        </authorList>
    </citation>
    <scope>NUCLEOTIDE SEQUENCE [LARGE SCALE GENOMIC DNA]</scope>
    <source>
        <strain evidence="4 5">DSM 28688</strain>
    </source>
</reference>
<gene>
    <name evidence="4" type="ORF">C8D92_102294</name>
</gene>
<feature type="domain" description="Thioesterase TesA-like" evidence="3">
    <location>
        <begin position="51"/>
        <end position="303"/>
    </location>
</feature>
<dbReference type="PANTHER" id="PTHR43798:SF14">
    <property type="entry name" value="SERINE HYDROLASE-LIKE PROTEIN DDB_G0286239"/>
    <property type="match status" value="1"/>
</dbReference>
<dbReference type="PRINTS" id="PR00111">
    <property type="entry name" value="ABHYDROLASE"/>
</dbReference>
<dbReference type="AlphaFoldDB" id="A0A2U1D008"/>
<comment type="similarity">
    <text evidence="1">Belongs to the AB hydrolase superfamily.</text>
</comment>
<dbReference type="InterPro" id="IPR000073">
    <property type="entry name" value="AB_hydrolase_1"/>
</dbReference>
<evidence type="ECO:0000259" key="3">
    <source>
        <dbReference type="SMART" id="SM00824"/>
    </source>
</evidence>
<dbReference type="PANTHER" id="PTHR43798">
    <property type="entry name" value="MONOACYLGLYCEROL LIPASE"/>
    <property type="match status" value="1"/>
</dbReference>
<evidence type="ECO:0000313" key="5">
    <source>
        <dbReference type="Proteomes" id="UP000245887"/>
    </source>
</evidence>
<evidence type="ECO:0000256" key="2">
    <source>
        <dbReference type="ARBA" id="ARBA00022801"/>
    </source>
</evidence>
<dbReference type="InterPro" id="IPR029058">
    <property type="entry name" value="AB_hydrolase_fold"/>
</dbReference>
<comment type="caution">
    <text evidence="4">The sequence shown here is derived from an EMBL/GenBank/DDBJ whole genome shotgun (WGS) entry which is preliminary data.</text>
</comment>
<accession>A0A2U1D008</accession>
<dbReference type="Gene3D" id="3.40.50.1820">
    <property type="entry name" value="alpha/beta hydrolase"/>
    <property type="match status" value="1"/>
</dbReference>
<dbReference type="GO" id="GO:0016020">
    <property type="term" value="C:membrane"/>
    <property type="evidence" value="ECO:0007669"/>
    <property type="project" value="TreeGrafter"/>
</dbReference>
<dbReference type="Pfam" id="PF00561">
    <property type="entry name" value="Abhydrolase_1"/>
    <property type="match status" value="1"/>
</dbReference>